<name>A0ACB7SMM2_HYAAI</name>
<gene>
    <name evidence="1" type="ORF">HPB50_017385</name>
</gene>
<evidence type="ECO:0000313" key="1">
    <source>
        <dbReference type="EMBL" id="KAH6936437.1"/>
    </source>
</evidence>
<protein>
    <submittedName>
        <fullName evidence="1">Uncharacterized protein</fullName>
    </submittedName>
</protein>
<dbReference type="EMBL" id="CM023483">
    <property type="protein sequence ID" value="KAH6936437.1"/>
    <property type="molecule type" value="Genomic_DNA"/>
</dbReference>
<comment type="caution">
    <text evidence="1">The sequence shown here is derived from an EMBL/GenBank/DDBJ whole genome shotgun (WGS) entry which is preliminary data.</text>
</comment>
<organism evidence="1 2">
    <name type="scientific">Hyalomma asiaticum</name>
    <name type="common">Tick</name>
    <dbReference type="NCBI Taxonomy" id="266040"/>
    <lineage>
        <taxon>Eukaryota</taxon>
        <taxon>Metazoa</taxon>
        <taxon>Ecdysozoa</taxon>
        <taxon>Arthropoda</taxon>
        <taxon>Chelicerata</taxon>
        <taxon>Arachnida</taxon>
        <taxon>Acari</taxon>
        <taxon>Parasitiformes</taxon>
        <taxon>Ixodida</taxon>
        <taxon>Ixodoidea</taxon>
        <taxon>Ixodidae</taxon>
        <taxon>Hyalomminae</taxon>
        <taxon>Hyalomma</taxon>
    </lineage>
</organism>
<keyword evidence="2" id="KW-1185">Reference proteome</keyword>
<dbReference type="Proteomes" id="UP000821845">
    <property type="component" value="Chromosome 3"/>
</dbReference>
<accession>A0ACB7SMM2</accession>
<sequence length="162" mass="17200">MSANEALNVVSILSQARTKLRSTTSLHRQVLLEQLLDKWAWLDDTSSDEEDDETPAAAVCGSTSHTGHGEALPNQAGSQRALTSVSGDEPGPSKRARLDGTSDRTEGSSAGFELPPGSSGLLGSGTLAEHDDPYPVRAAPFPDWEDLSDEPVQDPDLSFLDL</sequence>
<evidence type="ECO:0000313" key="2">
    <source>
        <dbReference type="Proteomes" id="UP000821845"/>
    </source>
</evidence>
<proteinExistence type="predicted"/>
<reference evidence="1" key="1">
    <citation type="submission" date="2020-05" db="EMBL/GenBank/DDBJ databases">
        <title>Large-scale comparative analyses of tick genomes elucidate their genetic diversity and vector capacities.</title>
        <authorList>
            <person name="Jia N."/>
            <person name="Wang J."/>
            <person name="Shi W."/>
            <person name="Du L."/>
            <person name="Sun Y."/>
            <person name="Zhan W."/>
            <person name="Jiang J."/>
            <person name="Wang Q."/>
            <person name="Zhang B."/>
            <person name="Ji P."/>
            <person name="Sakyi L.B."/>
            <person name="Cui X."/>
            <person name="Yuan T."/>
            <person name="Jiang B."/>
            <person name="Yang W."/>
            <person name="Lam T.T.-Y."/>
            <person name="Chang Q."/>
            <person name="Ding S."/>
            <person name="Wang X."/>
            <person name="Zhu J."/>
            <person name="Ruan X."/>
            <person name="Zhao L."/>
            <person name="Wei J."/>
            <person name="Que T."/>
            <person name="Du C."/>
            <person name="Cheng J."/>
            <person name="Dai P."/>
            <person name="Han X."/>
            <person name="Huang E."/>
            <person name="Gao Y."/>
            <person name="Liu J."/>
            <person name="Shao H."/>
            <person name="Ye R."/>
            <person name="Li L."/>
            <person name="Wei W."/>
            <person name="Wang X."/>
            <person name="Wang C."/>
            <person name="Yang T."/>
            <person name="Huo Q."/>
            <person name="Li W."/>
            <person name="Guo W."/>
            <person name="Chen H."/>
            <person name="Zhou L."/>
            <person name="Ni X."/>
            <person name="Tian J."/>
            <person name="Zhou Y."/>
            <person name="Sheng Y."/>
            <person name="Liu T."/>
            <person name="Pan Y."/>
            <person name="Xia L."/>
            <person name="Li J."/>
            <person name="Zhao F."/>
            <person name="Cao W."/>
        </authorList>
    </citation>
    <scope>NUCLEOTIDE SEQUENCE</scope>
    <source>
        <strain evidence="1">Hyas-2018</strain>
    </source>
</reference>